<reference evidence="1" key="1">
    <citation type="submission" date="2020-06" db="EMBL/GenBank/DDBJ databases">
        <title>Unique genomic features of the anaerobic methanotrophic archaea.</title>
        <authorList>
            <person name="Chadwick G.L."/>
            <person name="Skennerton C.T."/>
            <person name="Laso-Perez R."/>
            <person name="Leu A.O."/>
            <person name="Speth D.R."/>
            <person name="Yu H."/>
            <person name="Morgan-Lang C."/>
            <person name="Hatzenpichler R."/>
            <person name="Goudeau D."/>
            <person name="Malmstrom R."/>
            <person name="Brazelton W.J."/>
            <person name="Woyke T."/>
            <person name="Hallam S.J."/>
            <person name="Tyson G.W."/>
            <person name="Wegener G."/>
            <person name="Boetius A."/>
            <person name="Orphan V."/>
        </authorList>
    </citation>
    <scope>NUCLEOTIDE SEQUENCE</scope>
</reference>
<organism evidence="1">
    <name type="scientific">Candidatus Methanophagaceae archaeon ANME-1 ERB6</name>
    <dbReference type="NCBI Taxonomy" id="2759912"/>
    <lineage>
        <taxon>Archaea</taxon>
        <taxon>Methanobacteriati</taxon>
        <taxon>Methanobacteriota</taxon>
        <taxon>Stenosarchaea group</taxon>
        <taxon>Methanomicrobia</taxon>
        <taxon>Candidatus Methanophagales</taxon>
        <taxon>Candidatus Methanophagaceae</taxon>
    </lineage>
</organism>
<name>A0A7G9YSK0_9EURY</name>
<dbReference type="EMBL" id="MT631457">
    <property type="protein sequence ID" value="QNO50984.1"/>
    <property type="molecule type" value="Genomic_DNA"/>
</dbReference>
<dbReference type="AlphaFoldDB" id="A0A7G9YSK0"/>
<sequence>MITQITFAIRDKIKFIFMIVSFSPSLEEIKELFTIGPFFSKMNLTREFVTLNAIIYLVLYSTF</sequence>
<protein>
    <submittedName>
        <fullName evidence="1">Uncharacterized protein</fullName>
    </submittedName>
</protein>
<proteinExistence type="predicted"/>
<gene>
    <name evidence="1" type="ORF">LCGFKGIO_00017</name>
</gene>
<accession>A0A7G9YSK0</accession>
<evidence type="ECO:0000313" key="1">
    <source>
        <dbReference type="EMBL" id="QNO50984.1"/>
    </source>
</evidence>